<dbReference type="RefSeq" id="WP_015098136.1">
    <property type="nucleotide sequence ID" value="NC_019673.1"/>
</dbReference>
<dbReference type="EMBL" id="HE804045">
    <property type="protein sequence ID" value="CCH28022.1"/>
    <property type="molecule type" value="Genomic_DNA"/>
</dbReference>
<dbReference type="OrthoDB" id="3632273at2"/>
<reference evidence="1 2" key="1">
    <citation type="journal article" date="2012" name="BMC Genomics">
        <title>Complete genome sequence of Saccharothrix espanaensis DSM 44229T and comparison to the other completely sequenced Pseudonocardiaceae.</title>
        <authorList>
            <person name="Strobel T."/>
            <person name="Al-Dilaimi A."/>
            <person name="Blom J."/>
            <person name="Gessner A."/>
            <person name="Kalinowski J."/>
            <person name="Luzhetska M."/>
            <person name="Puhler A."/>
            <person name="Szczepanowski R."/>
            <person name="Bechthold A."/>
            <person name="Ruckert C."/>
        </authorList>
    </citation>
    <scope>NUCLEOTIDE SEQUENCE [LARGE SCALE GENOMIC DNA]</scope>
    <source>
        <strain evidence="2">ATCC 51144 / DSM 44229 / JCM 9112 / NBRC 15066 / NRRL 15764</strain>
    </source>
</reference>
<dbReference type="STRING" id="1179773.BN6_06940"/>
<sequence length="82" mass="9140">MDSLGELEYEARTFQPRLFALVGVSARQEDDPGFVAWGMEFEEPRSAVLWSEDGGTWQSTSAAALLARHQLLGDARLIWLEG</sequence>
<dbReference type="AlphaFoldDB" id="K0JRL7"/>
<dbReference type="HOGENOM" id="CLU_2556244_0_0_11"/>
<keyword evidence="2" id="KW-1185">Reference proteome</keyword>
<dbReference type="KEGG" id="sesp:BN6_06940"/>
<dbReference type="PATRIC" id="fig|1179773.3.peg.699"/>
<dbReference type="Proteomes" id="UP000006281">
    <property type="component" value="Chromosome"/>
</dbReference>
<evidence type="ECO:0000313" key="2">
    <source>
        <dbReference type="Proteomes" id="UP000006281"/>
    </source>
</evidence>
<gene>
    <name evidence="1" type="ordered locus">BN6_06940</name>
</gene>
<proteinExistence type="predicted"/>
<name>K0JRL7_SACES</name>
<accession>K0JRL7</accession>
<protein>
    <submittedName>
        <fullName evidence="1">Uncharacterized protein</fullName>
    </submittedName>
</protein>
<dbReference type="BioCyc" id="SESP1179773:BN6_RS03415-MONOMER"/>
<evidence type="ECO:0000313" key="1">
    <source>
        <dbReference type="EMBL" id="CCH28022.1"/>
    </source>
</evidence>
<organism evidence="1 2">
    <name type="scientific">Saccharothrix espanaensis (strain ATCC 51144 / DSM 44229 / JCM 9112 / NBRC 15066 / NRRL 15764)</name>
    <dbReference type="NCBI Taxonomy" id="1179773"/>
    <lineage>
        <taxon>Bacteria</taxon>
        <taxon>Bacillati</taxon>
        <taxon>Actinomycetota</taxon>
        <taxon>Actinomycetes</taxon>
        <taxon>Pseudonocardiales</taxon>
        <taxon>Pseudonocardiaceae</taxon>
        <taxon>Saccharothrix</taxon>
    </lineage>
</organism>